<proteinExistence type="inferred from homology"/>
<evidence type="ECO:0000256" key="3">
    <source>
        <dbReference type="ARBA" id="ARBA00022729"/>
    </source>
</evidence>
<dbReference type="PANTHER" id="PTHR33420">
    <property type="entry name" value="FIMBRIAL SUBUNIT ELFA-RELATED"/>
    <property type="match status" value="1"/>
</dbReference>
<organism evidence="6 7">
    <name type="scientific">Deefgea tanakiae</name>
    <dbReference type="NCBI Taxonomy" id="2865840"/>
    <lineage>
        <taxon>Bacteria</taxon>
        <taxon>Pseudomonadati</taxon>
        <taxon>Pseudomonadota</taxon>
        <taxon>Betaproteobacteria</taxon>
        <taxon>Neisseriales</taxon>
        <taxon>Chitinibacteraceae</taxon>
        <taxon>Deefgea</taxon>
    </lineage>
</organism>
<evidence type="ECO:0000313" key="6">
    <source>
        <dbReference type="EMBL" id="QZA78914.1"/>
    </source>
</evidence>
<evidence type="ECO:0000256" key="4">
    <source>
        <dbReference type="ARBA" id="ARBA00023263"/>
    </source>
</evidence>
<feature type="chain" id="PRO_5045109016" evidence="5">
    <location>
        <begin position="22"/>
        <end position="183"/>
    </location>
</feature>
<keyword evidence="3 5" id="KW-0732">Signal</keyword>
<reference evidence="6 7" key="1">
    <citation type="submission" date="2021-08" db="EMBL/GenBank/DDBJ databases">
        <title>complete genome sequencing of Deefgea sp. D25.</title>
        <authorList>
            <person name="Bae J.-W."/>
            <person name="Gim D.-H."/>
        </authorList>
    </citation>
    <scope>NUCLEOTIDE SEQUENCE [LARGE SCALE GENOMIC DNA]</scope>
    <source>
        <strain evidence="6 7">D25</strain>
    </source>
</reference>
<dbReference type="PANTHER" id="PTHR33420:SF3">
    <property type="entry name" value="FIMBRIAL SUBUNIT ELFA"/>
    <property type="match status" value="1"/>
</dbReference>
<dbReference type="EMBL" id="CP081150">
    <property type="protein sequence ID" value="QZA78914.1"/>
    <property type="molecule type" value="Genomic_DNA"/>
</dbReference>
<name>A0ABX8ZC66_9NEIS</name>
<evidence type="ECO:0000256" key="2">
    <source>
        <dbReference type="ARBA" id="ARBA00006671"/>
    </source>
</evidence>
<gene>
    <name evidence="6" type="ORF">K4H28_05815</name>
</gene>
<feature type="signal peptide" evidence="5">
    <location>
        <begin position="1"/>
        <end position="21"/>
    </location>
</feature>
<protein>
    <submittedName>
        <fullName evidence="6">Type 1 fimbrial protein</fullName>
    </submittedName>
</protein>
<dbReference type="RefSeq" id="WP_221007433.1">
    <property type="nucleotide sequence ID" value="NZ_CP081150.1"/>
</dbReference>
<dbReference type="Proteomes" id="UP000825679">
    <property type="component" value="Chromosome"/>
</dbReference>
<evidence type="ECO:0000256" key="1">
    <source>
        <dbReference type="ARBA" id="ARBA00004561"/>
    </source>
</evidence>
<evidence type="ECO:0000313" key="7">
    <source>
        <dbReference type="Proteomes" id="UP000825679"/>
    </source>
</evidence>
<comment type="subcellular location">
    <subcellularLocation>
        <location evidence="1">Fimbrium</location>
    </subcellularLocation>
</comment>
<dbReference type="Gene3D" id="2.60.40.1090">
    <property type="entry name" value="Fimbrial-type adhesion domain"/>
    <property type="match status" value="1"/>
</dbReference>
<dbReference type="InterPro" id="IPR039458">
    <property type="entry name" value="FimA-like"/>
</dbReference>
<dbReference type="InterPro" id="IPR050263">
    <property type="entry name" value="Bact_Fimbrial_Adh_Pro"/>
</dbReference>
<dbReference type="Pfam" id="PF16970">
    <property type="entry name" value="FimA"/>
    <property type="match status" value="1"/>
</dbReference>
<comment type="similarity">
    <text evidence="2">Belongs to the fimbrial protein family.</text>
</comment>
<accession>A0ABX8ZC66</accession>
<dbReference type="InterPro" id="IPR036937">
    <property type="entry name" value="Adhesion_dom_fimbrial_sf"/>
</dbReference>
<dbReference type="SUPFAM" id="SSF49401">
    <property type="entry name" value="Bacterial adhesins"/>
    <property type="match status" value="1"/>
</dbReference>
<evidence type="ECO:0000256" key="5">
    <source>
        <dbReference type="SAM" id="SignalP"/>
    </source>
</evidence>
<keyword evidence="7" id="KW-1185">Reference proteome</keyword>
<dbReference type="InterPro" id="IPR008966">
    <property type="entry name" value="Adhesion_dom_sf"/>
</dbReference>
<sequence>MHINTWMIALLAFLSPLVVMAADGVVSVDGLVINESCSINGQAANGANDLLVRLPVVTSRALRSAGAKAGMTPFKVVLGGDSEAGCPNGRVANLHFEPGPTVTKDGFLVNEAAEFSGAQNVVVALFNKDGSDLNVLDLNSQRKTQAVITNNVAVLDYFAAYRATAVVCPGLVKSSVQYTVEYN</sequence>
<keyword evidence="4" id="KW-0281">Fimbrium</keyword>